<evidence type="ECO:0000256" key="1">
    <source>
        <dbReference type="SAM" id="SignalP"/>
    </source>
</evidence>
<gene>
    <name evidence="2" type="ORF">EYW49_14395</name>
</gene>
<comment type="caution">
    <text evidence="2">The sequence shown here is derived from an EMBL/GenBank/DDBJ whole genome shotgun (WGS) entry which is preliminary data.</text>
</comment>
<organism evidence="2 3">
    <name type="scientific">Siculibacillus lacustris</name>
    <dbReference type="NCBI Taxonomy" id="1549641"/>
    <lineage>
        <taxon>Bacteria</taxon>
        <taxon>Pseudomonadati</taxon>
        <taxon>Pseudomonadota</taxon>
        <taxon>Alphaproteobacteria</taxon>
        <taxon>Hyphomicrobiales</taxon>
        <taxon>Ancalomicrobiaceae</taxon>
        <taxon>Siculibacillus</taxon>
    </lineage>
</organism>
<feature type="chain" id="PRO_5020216011" evidence="1">
    <location>
        <begin position="28"/>
        <end position="75"/>
    </location>
</feature>
<proteinExistence type="predicted"/>
<keyword evidence="3" id="KW-1185">Reference proteome</keyword>
<evidence type="ECO:0000313" key="3">
    <source>
        <dbReference type="Proteomes" id="UP000292781"/>
    </source>
</evidence>
<protein>
    <submittedName>
        <fullName evidence="2">Uncharacterized protein</fullName>
    </submittedName>
</protein>
<dbReference type="EMBL" id="SJFN01000021">
    <property type="protein sequence ID" value="TBW36291.1"/>
    <property type="molecule type" value="Genomic_DNA"/>
</dbReference>
<reference evidence="2 3" key="1">
    <citation type="submission" date="2019-02" db="EMBL/GenBank/DDBJ databases">
        <title>Siculibacillus lacustris gen. nov., sp. nov., a new rosette-forming bacterium isolated from a freshwater crater lake (Lake St. Ana, Romania).</title>
        <authorList>
            <person name="Felfoldi T."/>
            <person name="Marton Z."/>
            <person name="Szabo A."/>
            <person name="Mentes A."/>
            <person name="Boka K."/>
            <person name="Marialigeti K."/>
            <person name="Mathe I."/>
            <person name="Koncz M."/>
            <person name="Schumann P."/>
            <person name="Toth E."/>
        </authorList>
    </citation>
    <scope>NUCLEOTIDE SEQUENCE [LARGE SCALE GENOMIC DNA]</scope>
    <source>
        <strain evidence="2 3">SA-279</strain>
    </source>
</reference>
<dbReference type="Proteomes" id="UP000292781">
    <property type="component" value="Unassembled WGS sequence"/>
</dbReference>
<name>A0A4Q9VLL8_9HYPH</name>
<dbReference type="AlphaFoldDB" id="A0A4Q9VLL8"/>
<feature type="signal peptide" evidence="1">
    <location>
        <begin position="1"/>
        <end position="27"/>
    </location>
</feature>
<accession>A0A4Q9VLL8</accession>
<keyword evidence="1" id="KW-0732">Signal</keyword>
<dbReference type="RefSeq" id="WP_131310287.1">
    <property type="nucleotide sequence ID" value="NZ_SJFN01000021.1"/>
</dbReference>
<evidence type="ECO:0000313" key="2">
    <source>
        <dbReference type="EMBL" id="TBW36291.1"/>
    </source>
</evidence>
<sequence length="75" mass="8718">MVRSRLLTALALVAGFVALDAASPAAAQPWGWGPPPRHHRWDGPPPRRCWMEERRVRVDTPWGPRWRIREVRVCR</sequence>